<dbReference type="InterPro" id="IPR016024">
    <property type="entry name" value="ARM-type_fold"/>
</dbReference>
<dbReference type="Proteomes" id="UP000581087">
    <property type="component" value="Unassembled WGS sequence"/>
</dbReference>
<evidence type="ECO:0000313" key="3">
    <source>
        <dbReference type="Proteomes" id="UP000581087"/>
    </source>
</evidence>
<dbReference type="Gene3D" id="1.25.10.10">
    <property type="entry name" value="Leucine-rich Repeat Variant"/>
    <property type="match status" value="1"/>
</dbReference>
<dbReference type="AlphaFoldDB" id="A0A852SIF3"/>
<feature type="transmembrane region" description="Helical" evidence="1">
    <location>
        <begin position="403"/>
        <end position="424"/>
    </location>
</feature>
<protein>
    <submittedName>
        <fullName evidence="2">Uncharacterized membrane-anchored protein YjiN (DUF445 family)</fullName>
    </submittedName>
</protein>
<proteinExistence type="predicted"/>
<dbReference type="PANTHER" id="PTHR38442:SF1">
    <property type="entry name" value="INNER MEMBRANE PROTEIN"/>
    <property type="match status" value="1"/>
</dbReference>
<feature type="transmembrane region" description="Helical" evidence="1">
    <location>
        <begin position="25"/>
        <end position="43"/>
    </location>
</feature>
<keyword evidence="1" id="KW-1133">Transmembrane helix</keyword>
<name>A0A852SIF3_9MICO</name>
<evidence type="ECO:0000313" key="2">
    <source>
        <dbReference type="EMBL" id="NYD66759.1"/>
    </source>
</evidence>
<dbReference type="RefSeq" id="WP_241830728.1">
    <property type="nucleotide sequence ID" value="NZ_JACCBI010000001.1"/>
</dbReference>
<dbReference type="Pfam" id="PF04286">
    <property type="entry name" value="DUF445"/>
    <property type="match status" value="1"/>
</dbReference>
<dbReference type="GO" id="GO:0005886">
    <property type="term" value="C:plasma membrane"/>
    <property type="evidence" value="ECO:0007669"/>
    <property type="project" value="TreeGrafter"/>
</dbReference>
<comment type="caution">
    <text evidence="2">The sequence shown here is derived from an EMBL/GenBank/DDBJ whole genome shotgun (WGS) entry which is preliminary data.</text>
</comment>
<organism evidence="2 3">
    <name type="scientific">Agromyces atrinae</name>
    <dbReference type="NCBI Taxonomy" id="592376"/>
    <lineage>
        <taxon>Bacteria</taxon>
        <taxon>Bacillati</taxon>
        <taxon>Actinomycetota</taxon>
        <taxon>Actinomycetes</taxon>
        <taxon>Micrococcales</taxon>
        <taxon>Microbacteriaceae</taxon>
        <taxon>Agromyces</taxon>
    </lineage>
</organism>
<gene>
    <name evidence="2" type="ORF">BJ972_001278</name>
</gene>
<keyword evidence="1" id="KW-0812">Transmembrane</keyword>
<dbReference type="PANTHER" id="PTHR38442">
    <property type="entry name" value="INNER MEMBRANE PROTEIN-RELATED"/>
    <property type="match status" value="1"/>
</dbReference>
<reference evidence="2 3" key="1">
    <citation type="submission" date="2020-07" db="EMBL/GenBank/DDBJ databases">
        <title>Sequencing the genomes of 1000 actinobacteria strains.</title>
        <authorList>
            <person name="Klenk H.-P."/>
        </authorList>
    </citation>
    <scope>NUCLEOTIDE SEQUENCE [LARGE SCALE GENOMIC DNA]</scope>
    <source>
        <strain evidence="2 3">DSM 23870</strain>
    </source>
</reference>
<accession>A0A852SIF3</accession>
<dbReference type="InterPro" id="IPR007383">
    <property type="entry name" value="DUF445"/>
</dbReference>
<dbReference type="SUPFAM" id="SSF48371">
    <property type="entry name" value="ARM repeat"/>
    <property type="match status" value="1"/>
</dbReference>
<dbReference type="EMBL" id="JACCBI010000001">
    <property type="protein sequence ID" value="NYD66759.1"/>
    <property type="molecule type" value="Genomic_DNA"/>
</dbReference>
<evidence type="ECO:0000256" key="1">
    <source>
        <dbReference type="SAM" id="Phobius"/>
    </source>
</evidence>
<sequence length="425" mass="46431">MTLRGALLTEADADRAAALRTMKRLATGLFFVATAIFVLAFALEPSMPGWAYVRAAAEGAMVGALADWFAVTALFRHPLGLKIPHTAIIPRRKNEIGRTLGTFVETEFLSDAVVRQKLESIGIARGLGDWLRRPENAERVSREAATALGGVLSLLDDSDVQALVEKLARRHLLEPEWAPTLGRLGERMLVAGQQTPLIDAGLDTLERWLEAHPEAFGESVSNRLPRWVPRVVDKLVDDRAYREALRFVAAVRADPEHPLRLAADRYLDGLFTDLQNDDATIERVEKLKSDVSASPRVHEFAVEAWAAVSETLDASLTDPDSDLRRGIVRALGDIGERLRTDATLAAKIDAWATDAACYLVANHLSDIASVITDTIEKWDPQETSEKLELQVGRDLQFIRINGTVVGALAGLAIFAVASGLRAVLG</sequence>
<dbReference type="InterPro" id="IPR011989">
    <property type="entry name" value="ARM-like"/>
</dbReference>
<keyword evidence="1" id="KW-0472">Membrane</keyword>